<feature type="signal peptide" evidence="3">
    <location>
        <begin position="1"/>
        <end position="17"/>
    </location>
</feature>
<keyword evidence="6" id="KW-1185">Reference proteome</keyword>
<evidence type="ECO:0000313" key="5">
    <source>
        <dbReference type="EMBL" id="RPD39796.1"/>
    </source>
</evidence>
<evidence type="ECO:0000313" key="6">
    <source>
        <dbReference type="Proteomes" id="UP000279089"/>
    </source>
</evidence>
<sequence length="365" mass="41039">MALIPAFILLSAHVLHAQATAAGLLSYRDSSHHVKPVQNTAQWNIKRQQILDSMQSAMGPLPDRSRAVVFQLAFKDSVRQRNHIRYEITFMAAKNEPVSALLFLPLKKGKHHAMLALHGTSALGKRATTSENSGKTNRSYAEELADRGYVVIAPDYPSFGDMKDYDFENDRYESGTMKGIYNHMRCIDLLQALQEVDQERIGVIGHSLGGHNAMFVAAFDYRIKVIVASCGWTLFNYYDIGEEASKRYGGRLGPWAQTRYMPLLRDKYGLDQQRIPFDFDEVIAALAPRPFFSNSPLNDANFNVKGVKEGWANVMPVYALYGASADLQVRYPDAAHDFPPGTRLEAYAFIDKVLEHQPEKHTLLP</sequence>
<dbReference type="InterPro" id="IPR050261">
    <property type="entry name" value="FrsA_esterase"/>
</dbReference>
<proteinExistence type="inferred from homology"/>
<dbReference type="SUPFAM" id="SSF53474">
    <property type="entry name" value="alpha/beta-Hydrolases"/>
    <property type="match status" value="1"/>
</dbReference>
<dbReference type="EMBL" id="RMBX01000010">
    <property type="protein sequence ID" value="RPD39796.1"/>
    <property type="molecule type" value="Genomic_DNA"/>
</dbReference>
<dbReference type="Gene3D" id="3.40.50.1820">
    <property type="entry name" value="alpha/beta hydrolase"/>
    <property type="match status" value="1"/>
</dbReference>
<comment type="caution">
    <text evidence="5">The sequence shown here is derived from an EMBL/GenBank/DDBJ whole genome shotgun (WGS) entry which is preliminary data.</text>
</comment>
<evidence type="ECO:0000259" key="4">
    <source>
        <dbReference type="Pfam" id="PF12697"/>
    </source>
</evidence>
<dbReference type="InterPro" id="IPR000073">
    <property type="entry name" value="AB_hydrolase_1"/>
</dbReference>
<dbReference type="GO" id="GO:0052689">
    <property type="term" value="F:carboxylic ester hydrolase activity"/>
    <property type="evidence" value="ECO:0007669"/>
    <property type="project" value="UniProtKB-ARBA"/>
</dbReference>
<organism evidence="5 6">
    <name type="scientific">Chitinophaga barathri</name>
    <dbReference type="NCBI Taxonomy" id="1647451"/>
    <lineage>
        <taxon>Bacteria</taxon>
        <taxon>Pseudomonadati</taxon>
        <taxon>Bacteroidota</taxon>
        <taxon>Chitinophagia</taxon>
        <taxon>Chitinophagales</taxon>
        <taxon>Chitinophagaceae</taxon>
        <taxon>Chitinophaga</taxon>
    </lineage>
</organism>
<feature type="chain" id="PRO_5018280857" evidence="3">
    <location>
        <begin position="18"/>
        <end position="365"/>
    </location>
</feature>
<evidence type="ECO:0000256" key="1">
    <source>
        <dbReference type="ARBA" id="ARBA00022801"/>
    </source>
</evidence>
<dbReference type="PANTHER" id="PTHR22946:SF9">
    <property type="entry name" value="POLYKETIDE TRANSFERASE AF380"/>
    <property type="match status" value="1"/>
</dbReference>
<dbReference type="Pfam" id="PF12697">
    <property type="entry name" value="Abhydrolase_6"/>
    <property type="match status" value="1"/>
</dbReference>
<dbReference type="OrthoDB" id="3668964at2"/>
<dbReference type="AlphaFoldDB" id="A0A3N4MD00"/>
<dbReference type="Proteomes" id="UP000279089">
    <property type="component" value="Unassembled WGS sequence"/>
</dbReference>
<accession>A0A3N4MD00</accession>
<keyword evidence="1 5" id="KW-0378">Hydrolase</keyword>
<gene>
    <name evidence="5" type="ORF">EG028_18625</name>
</gene>
<name>A0A3N4MD00_9BACT</name>
<comment type="similarity">
    <text evidence="2">Belongs to the AB hydrolase superfamily. FUS2 hydrolase family.</text>
</comment>
<dbReference type="PANTHER" id="PTHR22946">
    <property type="entry name" value="DIENELACTONE HYDROLASE DOMAIN-CONTAINING PROTEIN-RELATED"/>
    <property type="match status" value="1"/>
</dbReference>
<feature type="domain" description="AB hydrolase-1" evidence="4">
    <location>
        <begin position="141"/>
        <end position="329"/>
    </location>
</feature>
<keyword evidence="3" id="KW-0732">Signal</keyword>
<protein>
    <submittedName>
        <fullName evidence="5">Alpha/beta fold hydrolase</fullName>
    </submittedName>
</protein>
<evidence type="ECO:0000256" key="3">
    <source>
        <dbReference type="SAM" id="SignalP"/>
    </source>
</evidence>
<dbReference type="InterPro" id="IPR029058">
    <property type="entry name" value="AB_hydrolase_fold"/>
</dbReference>
<evidence type="ECO:0000256" key="2">
    <source>
        <dbReference type="ARBA" id="ARBA00038115"/>
    </source>
</evidence>
<reference evidence="6" key="1">
    <citation type="submission" date="2018-11" db="EMBL/GenBank/DDBJ databases">
        <title>Chitinophaga lutea sp.nov., isolate from arsenic contaminated soil.</title>
        <authorList>
            <person name="Zong Y."/>
        </authorList>
    </citation>
    <scope>NUCLEOTIDE SEQUENCE [LARGE SCALE GENOMIC DNA]</scope>
    <source>
        <strain evidence="6">YLT18</strain>
    </source>
</reference>